<evidence type="ECO:0000259" key="6">
    <source>
        <dbReference type="PROSITE" id="PS50893"/>
    </source>
</evidence>
<evidence type="ECO:0000313" key="7">
    <source>
        <dbReference type="EMBL" id="OFW34708.1"/>
    </source>
</evidence>
<dbReference type="GO" id="GO:0005524">
    <property type="term" value="F:ATP binding"/>
    <property type="evidence" value="ECO:0007669"/>
    <property type="project" value="UniProtKB-KW"/>
</dbReference>
<dbReference type="PANTHER" id="PTHR43582:SF4">
    <property type="entry name" value="ANTIBIOTIC RESISTANCE ABC TRANSPORTER ATP-BINDING PROTEIN"/>
    <property type="match status" value="1"/>
</dbReference>
<keyword evidence="3" id="KW-0547">Nucleotide-binding</keyword>
<dbReference type="SMART" id="SM00382">
    <property type="entry name" value="AAA"/>
    <property type="match status" value="1"/>
</dbReference>
<dbReference type="Gene3D" id="3.40.50.300">
    <property type="entry name" value="P-loop containing nucleotide triphosphate hydrolases"/>
    <property type="match status" value="1"/>
</dbReference>
<comment type="caution">
    <text evidence="7">The sequence shown here is derived from an EMBL/GenBank/DDBJ whole genome shotgun (WGS) entry which is preliminary data.</text>
</comment>
<dbReference type="EMBL" id="MELI01000035">
    <property type="protein sequence ID" value="OFW34708.1"/>
    <property type="molecule type" value="Genomic_DNA"/>
</dbReference>
<keyword evidence="4 7" id="KW-0067">ATP-binding</keyword>
<dbReference type="InterPro" id="IPR017871">
    <property type="entry name" value="ABC_transporter-like_CS"/>
</dbReference>
<dbReference type="PANTHER" id="PTHR43582">
    <property type="entry name" value="LINEARMYCIN RESISTANCE ATP-BINDING PROTEIN LNRL"/>
    <property type="match status" value="1"/>
</dbReference>
<reference evidence="7 8" key="1">
    <citation type="journal article" date="2016" name="Nat. Commun.">
        <title>Thousands of microbial genomes shed light on interconnected biogeochemical processes in an aquifer system.</title>
        <authorList>
            <person name="Anantharaman K."/>
            <person name="Brown C.T."/>
            <person name="Hug L.A."/>
            <person name="Sharon I."/>
            <person name="Castelle C.J."/>
            <person name="Probst A.J."/>
            <person name="Thomas B.C."/>
            <person name="Singh A."/>
            <person name="Wilkins M.J."/>
            <person name="Karaoz U."/>
            <person name="Brodie E.L."/>
            <person name="Williams K.H."/>
            <person name="Hubbard S.S."/>
            <person name="Banfield J.F."/>
        </authorList>
    </citation>
    <scope>NUCLEOTIDE SEQUENCE [LARGE SCALE GENOMIC DNA]</scope>
</reference>
<dbReference type="SUPFAM" id="SSF52540">
    <property type="entry name" value="P-loop containing nucleoside triphosphate hydrolases"/>
    <property type="match status" value="1"/>
</dbReference>
<evidence type="ECO:0000256" key="3">
    <source>
        <dbReference type="ARBA" id="ARBA00022741"/>
    </source>
</evidence>
<dbReference type="GO" id="GO:0016887">
    <property type="term" value="F:ATP hydrolysis activity"/>
    <property type="evidence" value="ECO:0007669"/>
    <property type="project" value="InterPro"/>
</dbReference>
<dbReference type="NCBIfam" id="TIGR01188">
    <property type="entry name" value="drrA"/>
    <property type="match status" value="1"/>
</dbReference>
<dbReference type="PROSITE" id="PS50893">
    <property type="entry name" value="ABC_TRANSPORTER_2"/>
    <property type="match status" value="1"/>
</dbReference>
<comment type="subcellular location">
    <subcellularLocation>
        <location evidence="1">Cell membrane</location>
        <topology evidence="1">Peripheral membrane protein</topology>
        <orientation evidence="1">Cytoplasmic side</orientation>
    </subcellularLocation>
</comment>
<dbReference type="AlphaFoldDB" id="A0A1F2UP07"/>
<accession>A0A1F2UP07</accession>
<feature type="domain" description="ABC transporter" evidence="6">
    <location>
        <begin position="2"/>
        <end position="232"/>
    </location>
</feature>
<comment type="similarity">
    <text evidence="5">Belongs to the ABC transporter superfamily. Drug exporter-1 (DrugE1) (TC 3.A.1.105) family.</text>
</comment>
<proteinExistence type="inferred from homology"/>
<dbReference type="InterPro" id="IPR003439">
    <property type="entry name" value="ABC_transporter-like_ATP-bd"/>
</dbReference>
<dbReference type="Pfam" id="PF13732">
    <property type="entry name" value="DrrA1-3_C"/>
    <property type="match status" value="1"/>
</dbReference>
<dbReference type="Proteomes" id="UP000178086">
    <property type="component" value="Unassembled WGS sequence"/>
</dbReference>
<sequence length="324" mass="36453">MIEVSKLAKDYNGHSAVKGISFAVERGEIFGFLGPNGAGKTTTISMLCTLLRPTSGSATVGGYDIIKNRLAVRQSIGLVFQDPSLDERLTALENLKFHGMIYGIPRAERGRRIDEVLELVELSGRRHDMVRTFSGGMKRRLEIARGLMHRPRVLFLDEPTLGLDPQTRHHIWDYINRLRVDEGLTIFLTTHYMDEAEHCARIAIIDNGELIAIDTPEKLKVQVGSDVIVLIADDNTRAAIEIQEKFAVAAKEVNGELSLQVEAGEHFMPALIKGLESRVTSMSLRKPTLEDVFLNLTGRKIREEKLEGMDQVRSRVRSKRRQQR</sequence>
<dbReference type="GO" id="GO:0005886">
    <property type="term" value="C:plasma membrane"/>
    <property type="evidence" value="ECO:0007669"/>
    <property type="project" value="UniProtKB-SubCell"/>
</dbReference>
<organism evidence="7 8">
    <name type="scientific">Candidatus Aquicultor primus</name>
    <dbReference type="NCBI Taxonomy" id="1797195"/>
    <lineage>
        <taxon>Bacteria</taxon>
        <taxon>Bacillati</taxon>
        <taxon>Actinomycetota</taxon>
        <taxon>Candidatus Aquicultoria</taxon>
        <taxon>Candidatus Aquicultorales</taxon>
        <taxon>Candidatus Aquicultoraceae</taxon>
        <taxon>Candidatus Aquicultor</taxon>
    </lineage>
</organism>
<protein>
    <submittedName>
        <fullName evidence="7">ABC transporter ATP-binding protein</fullName>
    </submittedName>
</protein>
<dbReference type="Pfam" id="PF00005">
    <property type="entry name" value="ABC_tran"/>
    <property type="match status" value="1"/>
</dbReference>
<dbReference type="InterPro" id="IPR005894">
    <property type="entry name" value="DrrA"/>
</dbReference>
<gene>
    <name evidence="7" type="ORF">A2074_01515</name>
</gene>
<keyword evidence="2" id="KW-0813">Transport</keyword>
<dbReference type="InterPro" id="IPR025302">
    <property type="entry name" value="DrrA1/2-like_C"/>
</dbReference>
<evidence type="ECO:0000313" key="8">
    <source>
        <dbReference type="Proteomes" id="UP000178086"/>
    </source>
</evidence>
<evidence type="ECO:0000256" key="2">
    <source>
        <dbReference type="ARBA" id="ARBA00022448"/>
    </source>
</evidence>
<dbReference type="InterPro" id="IPR003593">
    <property type="entry name" value="AAA+_ATPase"/>
</dbReference>
<dbReference type="InterPro" id="IPR027417">
    <property type="entry name" value="P-loop_NTPase"/>
</dbReference>
<evidence type="ECO:0000256" key="4">
    <source>
        <dbReference type="ARBA" id="ARBA00022840"/>
    </source>
</evidence>
<evidence type="ECO:0000256" key="1">
    <source>
        <dbReference type="ARBA" id="ARBA00004413"/>
    </source>
</evidence>
<dbReference type="PROSITE" id="PS00211">
    <property type="entry name" value="ABC_TRANSPORTER_1"/>
    <property type="match status" value="1"/>
</dbReference>
<dbReference type="GO" id="GO:1900753">
    <property type="term" value="P:doxorubicin transport"/>
    <property type="evidence" value="ECO:0007669"/>
    <property type="project" value="InterPro"/>
</dbReference>
<name>A0A1F2UP07_9ACTN</name>
<dbReference type="GO" id="GO:0043215">
    <property type="term" value="P:daunorubicin transport"/>
    <property type="evidence" value="ECO:0007669"/>
    <property type="project" value="InterPro"/>
</dbReference>
<evidence type="ECO:0000256" key="5">
    <source>
        <dbReference type="ARBA" id="ARBA00049985"/>
    </source>
</evidence>